<name>A0A1E3QDN0_LIPST</name>
<dbReference type="Proteomes" id="UP000094385">
    <property type="component" value="Unassembled WGS sequence"/>
</dbReference>
<gene>
    <name evidence="1" type="ORF">LIPSTDRAFT_217015</name>
</gene>
<dbReference type="AlphaFoldDB" id="A0A1E3QDN0"/>
<reference evidence="1 2" key="1">
    <citation type="journal article" date="2016" name="Proc. Natl. Acad. Sci. U.S.A.">
        <title>Comparative genomics of biotechnologically important yeasts.</title>
        <authorList>
            <person name="Riley R."/>
            <person name="Haridas S."/>
            <person name="Wolfe K.H."/>
            <person name="Lopes M.R."/>
            <person name="Hittinger C.T."/>
            <person name="Goeker M."/>
            <person name="Salamov A.A."/>
            <person name="Wisecaver J.H."/>
            <person name="Long T.M."/>
            <person name="Calvey C.H."/>
            <person name="Aerts A.L."/>
            <person name="Barry K.W."/>
            <person name="Choi C."/>
            <person name="Clum A."/>
            <person name="Coughlan A.Y."/>
            <person name="Deshpande S."/>
            <person name="Douglass A.P."/>
            <person name="Hanson S.J."/>
            <person name="Klenk H.-P."/>
            <person name="LaButti K.M."/>
            <person name="Lapidus A."/>
            <person name="Lindquist E.A."/>
            <person name="Lipzen A.M."/>
            <person name="Meier-Kolthoff J.P."/>
            <person name="Ohm R.A."/>
            <person name="Otillar R.P."/>
            <person name="Pangilinan J.L."/>
            <person name="Peng Y."/>
            <person name="Rokas A."/>
            <person name="Rosa C.A."/>
            <person name="Scheuner C."/>
            <person name="Sibirny A.A."/>
            <person name="Slot J.C."/>
            <person name="Stielow J.B."/>
            <person name="Sun H."/>
            <person name="Kurtzman C.P."/>
            <person name="Blackwell M."/>
            <person name="Grigoriev I.V."/>
            <person name="Jeffries T.W."/>
        </authorList>
    </citation>
    <scope>NUCLEOTIDE SEQUENCE [LARGE SCALE GENOMIC DNA]</scope>
    <source>
        <strain evidence="1 2">NRRL Y-11557</strain>
    </source>
</reference>
<evidence type="ECO:0000313" key="1">
    <source>
        <dbReference type="EMBL" id="ODQ75803.1"/>
    </source>
</evidence>
<proteinExistence type="predicted"/>
<sequence>MPISGGSILPAIWQARRQGSAHSYPPRHASSCARICIERIYRKEHPFGHGVGNYTIFGGPRLRRRVHLVCKLLCGSS</sequence>
<protein>
    <submittedName>
        <fullName evidence="1">Uncharacterized protein</fullName>
    </submittedName>
</protein>
<evidence type="ECO:0000313" key="2">
    <source>
        <dbReference type="Proteomes" id="UP000094385"/>
    </source>
</evidence>
<organism evidence="1 2">
    <name type="scientific">Lipomyces starkeyi NRRL Y-11557</name>
    <dbReference type="NCBI Taxonomy" id="675824"/>
    <lineage>
        <taxon>Eukaryota</taxon>
        <taxon>Fungi</taxon>
        <taxon>Dikarya</taxon>
        <taxon>Ascomycota</taxon>
        <taxon>Saccharomycotina</taxon>
        <taxon>Lipomycetes</taxon>
        <taxon>Lipomycetales</taxon>
        <taxon>Lipomycetaceae</taxon>
        <taxon>Lipomyces</taxon>
    </lineage>
</organism>
<keyword evidence="2" id="KW-1185">Reference proteome</keyword>
<accession>A0A1E3QDN0</accession>
<dbReference type="EMBL" id="KV454290">
    <property type="protein sequence ID" value="ODQ75803.1"/>
    <property type="molecule type" value="Genomic_DNA"/>
</dbReference>